<protein>
    <submittedName>
        <fullName evidence="1">Uncharacterized protein</fullName>
    </submittedName>
</protein>
<sequence>MVLRKPQFAIFILITFCFQNILCYTNRKMLLVGKLKCVSYLIINYFFITDCCIPEGRKVRI</sequence>
<evidence type="ECO:0000313" key="1">
    <source>
        <dbReference type="EMBL" id="JAD90297.1"/>
    </source>
</evidence>
<name>A0A0A9E2S8_ARUDO</name>
<dbReference type="EMBL" id="GBRH01207598">
    <property type="protein sequence ID" value="JAD90297.1"/>
    <property type="molecule type" value="Transcribed_RNA"/>
</dbReference>
<organism evidence="1">
    <name type="scientific">Arundo donax</name>
    <name type="common">Giant reed</name>
    <name type="synonym">Donax arundinaceus</name>
    <dbReference type="NCBI Taxonomy" id="35708"/>
    <lineage>
        <taxon>Eukaryota</taxon>
        <taxon>Viridiplantae</taxon>
        <taxon>Streptophyta</taxon>
        <taxon>Embryophyta</taxon>
        <taxon>Tracheophyta</taxon>
        <taxon>Spermatophyta</taxon>
        <taxon>Magnoliopsida</taxon>
        <taxon>Liliopsida</taxon>
        <taxon>Poales</taxon>
        <taxon>Poaceae</taxon>
        <taxon>PACMAD clade</taxon>
        <taxon>Arundinoideae</taxon>
        <taxon>Arundineae</taxon>
        <taxon>Arundo</taxon>
    </lineage>
</organism>
<reference evidence="1" key="1">
    <citation type="submission" date="2014-09" db="EMBL/GenBank/DDBJ databases">
        <authorList>
            <person name="Magalhaes I.L.F."/>
            <person name="Oliveira U."/>
            <person name="Santos F.R."/>
            <person name="Vidigal T.H.D.A."/>
            <person name="Brescovit A.D."/>
            <person name="Santos A.J."/>
        </authorList>
    </citation>
    <scope>NUCLEOTIDE SEQUENCE</scope>
    <source>
        <tissue evidence="1">Shoot tissue taken approximately 20 cm above the soil surface</tissue>
    </source>
</reference>
<proteinExistence type="predicted"/>
<reference evidence="1" key="2">
    <citation type="journal article" date="2015" name="Data Brief">
        <title>Shoot transcriptome of the giant reed, Arundo donax.</title>
        <authorList>
            <person name="Barrero R.A."/>
            <person name="Guerrero F.D."/>
            <person name="Moolhuijzen P."/>
            <person name="Goolsby J.A."/>
            <person name="Tidwell J."/>
            <person name="Bellgard S.E."/>
            <person name="Bellgard M.I."/>
        </authorList>
    </citation>
    <scope>NUCLEOTIDE SEQUENCE</scope>
    <source>
        <tissue evidence="1">Shoot tissue taken approximately 20 cm above the soil surface</tissue>
    </source>
</reference>
<dbReference type="AlphaFoldDB" id="A0A0A9E2S8"/>
<accession>A0A0A9E2S8</accession>